<dbReference type="PANTHER" id="PTHR11088">
    <property type="entry name" value="TRNA DIMETHYLALLYLTRANSFERASE"/>
    <property type="match status" value="1"/>
</dbReference>
<evidence type="ECO:0008006" key="8">
    <source>
        <dbReference type="Google" id="ProtNLM"/>
    </source>
</evidence>
<comment type="caution">
    <text evidence="6">The sequence shown here is derived from an EMBL/GenBank/DDBJ whole genome shotgun (WGS) entry which is preliminary data.</text>
</comment>
<dbReference type="GO" id="GO:0005739">
    <property type="term" value="C:mitochondrion"/>
    <property type="evidence" value="ECO:0007669"/>
    <property type="project" value="TreeGrafter"/>
</dbReference>
<proteinExistence type="inferred from homology"/>
<reference evidence="6 7" key="1">
    <citation type="submission" date="2020-04" db="EMBL/GenBank/DDBJ databases">
        <title>Plant Genome Project.</title>
        <authorList>
            <person name="Zhang R.-G."/>
        </authorList>
    </citation>
    <scope>NUCLEOTIDE SEQUENCE [LARGE SCALE GENOMIC DNA]</scope>
    <source>
        <strain evidence="6">YNK0</strain>
        <tissue evidence="6">Leaf</tissue>
    </source>
</reference>
<dbReference type="Gene3D" id="3.40.50.300">
    <property type="entry name" value="P-loop containing nucleotide triphosphate hydrolases"/>
    <property type="match status" value="1"/>
</dbReference>
<evidence type="ECO:0000256" key="1">
    <source>
        <dbReference type="ARBA" id="ARBA00005842"/>
    </source>
</evidence>
<dbReference type="Proteomes" id="UP000655225">
    <property type="component" value="Unassembled WGS sequence"/>
</dbReference>
<evidence type="ECO:0000313" key="6">
    <source>
        <dbReference type="EMBL" id="KAF8390121.1"/>
    </source>
</evidence>
<evidence type="ECO:0000256" key="3">
    <source>
        <dbReference type="ARBA" id="ARBA00022712"/>
    </source>
</evidence>
<dbReference type="SUPFAM" id="SSF52540">
    <property type="entry name" value="P-loop containing nucleoside triphosphate hydrolases"/>
    <property type="match status" value="1"/>
</dbReference>
<dbReference type="OMA" id="CDYLCKR"/>
<dbReference type="Pfam" id="PF01715">
    <property type="entry name" value="IPPT"/>
    <property type="match status" value="2"/>
</dbReference>
<keyword evidence="5" id="KW-0067">ATP-binding</keyword>
<comment type="similarity">
    <text evidence="1">Belongs to the IPP transferase family.</text>
</comment>
<dbReference type="GO" id="GO:0005524">
    <property type="term" value="F:ATP binding"/>
    <property type="evidence" value="ECO:0007669"/>
    <property type="project" value="UniProtKB-KW"/>
</dbReference>
<keyword evidence="4" id="KW-0547">Nucleotide-binding</keyword>
<dbReference type="GO" id="GO:0052381">
    <property type="term" value="F:tRNA dimethylallyltransferase activity"/>
    <property type="evidence" value="ECO:0007669"/>
    <property type="project" value="TreeGrafter"/>
</dbReference>
<name>A0A835D4U6_TETSI</name>
<keyword evidence="3" id="KW-0203">Cytokinin biosynthesis</keyword>
<dbReference type="AlphaFoldDB" id="A0A835D4U6"/>
<keyword evidence="2" id="KW-0808">Transferase</keyword>
<dbReference type="InterPro" id="IPR039657">
    <property type="entry name" value="Dimethylallyltransferase"/>
</dbReference>
<dbReference type="OrthoDB" id="775260at2759"/>
<evidence type="ECO:0000256" key="5">
    <source>
        <dbReference type="ARBA" id="ARBA00022840"/>
    </source>
</evidence>
<evidence type="ECO:0000313" key="7">
    <source>
        <dbReference type="Proteomes" id="UP000655225"/>
    </source>
</evidence>
<keyword evidence="7" id="KW-1185">Reference proteome</keyword>
<dbReference type="InterPro" id="IPR027417">
    <property type="entry name" value="P-loop_NTPase"/>
</dbReference>
<evidence type="ECO:0000256" key="2">
    <source>
        <dbReference type="ARBA" id="ARBA00022679"/>
    </source>
</evidence>
<dbReference type="PANTHER" id="PTHR11088:SF86">
    <property type="entry name" value="ADENYLATE ISOPENTENYLTRANSFERASE 4-RELATED"/>
    <property type="match status" value="1"/>
</dbReference>
<gene>
    <name evidence="6" type="ORF">HHK36_024643</name>
</gene>
<accession>A0A835D4U6</accession>
<dbReference type="GO" id="GO:0006400">
    <property type="term" value="P:tRNA modification"/>
    <property type="evidence" value="ECO:0007669"/>
    <property type="project" value="TreeGrafter"/>
</dbReference>
<sequence>MHQQNTMENNEMPQLKALSLGSYCNKVQSLRLFPAIKTSVRRPRWPRMDSTTRRTDKIIVIMGATGTGKSRLSVELATRFSGEIINSDKMQVYKGLDITTNKIPMHERLNVPHHLLGEFDSSDGELSPLEYRLIAGHTVETISSRRRVPIIAGGSNSFIHALLADRFDPESDVFDGFHSISGELRYKCCFLWVDLSPAVLSEYLSRRVDDMIQSGMIDELAEFFDPDADSDSVTHRTGIRKAIGVPEFDHYFRSYPPGPGGMIDAHLEGDLTRRLLFEEAVKAIKDNTCQLVKRQIGKILRLKSAGWDLQRLDATEAFRAVLASNSGRSSEIWEKEMVEPSVEVVKRFLEE</sequence>
<protein>
    <recommendedName>
        <fullName evidence="8">Adenylate isopentenyltransferase</fullName>
    </recommendedName>
</protein>
<dbReference type="GO" id="GO:0009691">
    <property type="term" value="P:cytokinin biosynthetic process"/>
    <property type="evidence" value="ECO:0007669"/>
    <property type="project" value="UniProtKB-KW"/>
</dbReference>
<organism evidence="6 7">
    <name type="scientific">Tetracentron sinense</name>
    <name type="common">Spur-leaf</name>
    <dbReference type="NCBI Taxonomy" id="13715"/>
    <lineage>
        <taxon>Eukaryota</taxon>
        <taxon>Viridiplantae</taxon>
        <taxon>Streptophyta</taxon>
        <taxon>Embryophyta</taxon>
        <taxon>Tracheophyta</taxon>
        <taxon>Spermatophyta</taxon>
        <taxon>Magnoliopsida</taxon>
        <taxon>Trochodendrales</taxon>
        <taxon>Trochodendraceae</taxon>
        <taxon>Tetracentron</taxon>
    </lineage>
</organism>
<evidence type="ECO:0000256" key="4">
    <source>
        <dbReference type="ARBA" id="ARBA00022741"/>
    </source>
</evidence>
<dbReference type="EMBL" id="JABCRI010000018">
    <property type="protein sequence ID" value="KAF8390121.1"/>
    <property type="molecule type" value="Genomic_DNA"/>
</dbReference>
<dbReference type="Gene3D" id="1.10.287.890">
    <property type="entry name" value="Crystal structure of tRNA isopentenylpyrophosphate transferase (bh2366) domain"/>
    <property type="match status" value="1"/>
</dbReference>